<keyword evidence="1" id="KW-0732">Signal</keyword>
<evidence type="ECO:0000256" key="1">
    <source>
        <dbReference type="SAM" id="SignalP"/>
    </source>
</evidence>
<evidence type="ECO:0000313" key="3">
    <source>
        <dbReference type="Proteomes" id="UP000198923"/>
    </source>
</evidence>
<dbReference type="Proteomes" id="UP000198923">
    <property type="component" value="Unassembled WGS sequence"/>
</dbReference>
<dbReference type="OrthoDB" id="5197194at2"/>
<name>A0A1G8JDB8_9ACTN</name>
<dbReference type="RefSeq" id="WP_093175031.1">
    <property type="nucleotide sequence ID" value="NZ_FNCN01000042.1"/>
</dbReference>
<gene>
    <name evidence="2" type="ORF">SAMN05421505_14247</name>
</gene>
<proteinExistence type="predicted"/>
<accession>A0A1G8JDB8</accession>
<reference evidence="2 3" key="1">
    <citation type="submission" date="2016-10" db="EMBL/GenBank/DDBJ databases">
        <authorList>
            <person name="de Groot N.N."/>
        </authorList>
    </citation>
    <scope>NUCLEOTIDE SEQUENCE [LARGE SCALE GENOMIC DNA]</scope>
    <source>
        <strain evidence="2 3">CPCC 201354</strain>
    </source>
</reference>
<feature type="signal peptide" evidence="1">
    <location>
        <begin position="1"/>
        <end position="29"/>
    </location>
</feature>
<organism evidence="2 3">
    <name type="scientific">Sinosporangium album</name>
    <dbReference type="NCBI Taxonomy" id="504805"/>
    <lineage>
        <taxon>Bacteria</taxon>
        <taxon>Bacillati</taxon>
        <taxon>Actinomycetota</taxon>
        <taxon>Actinomycetes</taxon>
        <taxon>Streptosporangiales</taxon>
        <taxon>Streptosporangiaceae</taxon>
        <taxon>Sinosporangium</taxon>
    </lineage>
</organism>
<protein>
    <submittedName>
        <fullName evidence="2">Uncharacterized protein</fullName>
    </submittedName>
</protein>
<sequence>MSLLSRLGKTAVLGCLVAGAFAFPTSAGASTVPAPPPLPPASEQAVQPDAQQAAAVPRSWISYNGNTVVINWSSDLINKWDWVALYTHDPLKHDKWAYKTWQWASYGQSYDTGIPAQGEYWTAYWTYDYPSGQYRIVSTHKGE</sequence>
<feature type="chain" id="PRO_5011449731" evidence="1">
    <location>
        <begin position="30"/>
        <end position="143"/>
    </location>
</feature>
<keyword evidence="3" id="KW-1185">Reference proteome</keyword>
<evidence type="ECO:0000313" key="2">
    <source>
        <dbReference type="EMBL" id="SDI29102.1"/>
    </source>
</evidence>
<dbReference type="AlphaFoldDB" id="A0A1G8JDB8"/>
<dbReference type="EMBL" id="FNCN01000042">
    <property type="protein sequence ID" value="SDI29102.1"/>
    <property type="molecule type" value="Genomic_DNA"/>
</dbReference>